<keyword evidence="9" id="KW-1185">Reference proteome</keyword>
<dbReference type="SUPFAM" id="SSF51905">
    <property type="entry name" value="FAD/NAD(P)-binding domain"/>
    <property type="match status" value="1"/>
</dbReference>
<keyword evidence="3" id="KW-0274">FAD</keyword>
<evidence type="ECO:0000256" key="5">
    <source>
        <dbReference type="ARBA" id="ARBA00023033"/>
    </source>
</evidence>
<evidence type="ECO:0000313" key="8">
    <source>
        <dbReference type="EMBL" id="GGX57642.1"/>
    </source>
</evidence>
<dbReference type="GO" id="GO:0071949">
    <property type="term" value="F:FAD binding"/>
    <property type="evidence" value="ECO:0007669"/>
    <property type="project" value="InterPro"/>
</dbReference>
<dbReference type="Gene3D" id="3.50.50.60">
    <property type="entry name" value="FAD/NAD(P)-binding domain"/>
    <property type="match status" value="1"/>
</dbReference>
<dbReference type="InterPro" id="IPR036188">
    <property type="entry name" value="FAD/NAD-bd_sf"/>
</dbReference>
<proteinExistence type="predicted"/>
<dbReference type="EMBL" id="BMWD01000007">
    <property type="protein sequence ID" value="GGX57642.1"/>
    <property type="molecule type" value="Genomic_DNA"/>
</dbReference>
<evidence type="ECO:0000256" key="1">
    <source>
        <dbReference type="ARBA" id="ARBA00001974"/>
    </source>
</evidence>
<dbReference type="PRINTS" id="PR00420">
    <property type="entry name" value="RNGMNOXGNASE"/>
</dbReference>
<comment type="caution">
    <text evidence="8">The sequence shown here is derived from an EMBL/GenBank/DDBJ whole genome shotgun (WGS) entry which is preliminary data.</text>
</comment>
<accession>A0A918KDL8</accession>
<keyword evidence="6" id="KW-0472">Membrane</keyword>
<keyword evidence="6" id="KW-0812">Transmembrane</keyword>
<feature type="transmembrane region" description="Helical" evidence="6">
    <location>
        <begin position="12"/>
        <end position="32"/>
    </location>
</feature>
<reference evidence="8" key="2">
    <citation type="submission" date="2020-09" db="EMBL/GenBank/DDBJ databases">
        <authorList>
            <person name="Sun Q."/>
            <person name="Ohkuma M."/>
        </authorList>
    </citation>
    <scope>NUCLEOTIDE SEQUENCE</scope>
    <source>
        <strain evidence="8">JCM 4956</strain>
    </source>
</reference>
<dbReference type="Proteomes" id="UP000645555">
    <property type="component" value="Unassembled WGS sequence"/>
</dbReference>
<keyword evidence="6" id="KW-1133">Transmembrane helix</keyword>
<dbReference type="InterPro" id="IPR050493">
    <property type="entry name" value="FAD-dep_Monooxygenase_BioMet"/>
</dbReference>
<gene>
    <name evidence="8" type="ORF">GCM10010515_26580</name>
</gene>
<evidence type="ECO:0000256" key="2">
    <source>
        <dbReference type="ARBA" id="ARBA00022630"/>
    </source>
</evidence>
<sequence length="399" mass="42551">MRRAARTGGLRVAVVGGGIGGLTLAAALRTLGVSCLIFEQAREFATTGAGVQLAPNAVRPLHRLGLSDALGEHAVRIDAIEFRNREGDGIARTELGSECEELFGAPYYAVHRVQLHRALYDLVGPDDLRTGRRLVRTEESADRVRLTFQDGSVHEADAVVGSDGIHSVVRDTLRRDSPVFSGLSAFRGLVPVDRLPPTARRPLVRLWLGAGGHFVAYPVAAGRLLSFTAVSALGAGTGESWSARADPAVVRAAFEGWDEAVGDILRGAREVGRWALHDREPLATWSTGRLTLLGDAAHPMLPFMAQGANQAVEDAMDLAACLADAGPDSVRAALRRYESLRVPRTTAIQSGSRGSAAAMHLADGPEQRARDEAMRQGAALHHRAWLYAYDTAGGGRGRA</sequence>
<protein>
    <submittedName>
        <fullName evidence="8">Salicylate hydroxylase</fullName>
    </submittedName>
</protein>
<comment type="cofactor">
    <cofactor evidence="1">
        <name>FAD</name>
        <dbReference type="ChEBI" id="CHEBI:57692"/>
    </cofactor>
</comment>
<evidence type="ECO:0000313" key="9">
    <source>
        <dbReference type="Proteomes" id="UP000645555"/>
    </source>
</evidence>
<evidence type="ECO:0000256" key="3">
    <source>
        <dbReference type="ARBA" id="ARBA00022827"/>
    </source>
</evidence>
<keyword evidence="2" id="KW-0285">Flavoprotein</keyword>
<evidence type="ECO:0000256" key="4">
    <source>
        <dbReference type="ARBA" id="ARBA00023002"/>
    </source>
</evidence>
<organism evidence="8 9">
    <name type="scientific">Streptomyces fructofermentans</name>
    <dbReference type="NCBI Taxonomy" id="152141"/>
    <lineage>
        <taxon>Bacteria</taxon>
        <taxon>Bacillati</taxon>
        <taxon>Actinomycetota</taxon>
        <taxon>Actinomycetes</taxon>
        <taxon>Kitasatosporales</taxon>
        <taxon>Streptomycetaceae</taxon>
        <taxon>Streptomyces</taxon>
    </lineage>
</organism>
<keyword evidence="4" id="KW-0560">Oxidoreductase</keyword>
<dbReference type="InterPro" id="IPR002938">
    <property type="entry name" value="FAD-bd"/>
</dbReference>
<dbReference type="PANTHER" id="PTHR13789">
    <property type="entry name" value="MONOOXYGENASE"/>
    <property type="match status" value="1"/>
</dbReference>
<name>A0A918KDL8_9ACTN</name>
<keyword evidence="5" id="KW-0503">Monooxygenase</keyword>
<evidence type="ECO:0000256" key="6">
    <source>
        <dbReference type="SAM" id="Phobius"/>
    </source>
</evidence>
<dbReference type="RefSeq" id="WP_190035627.1">
    <property type="nucleotide sequence ID" value="NZ_BMWD01000007.1"/>
</dbReference>
<dbReference type="PANTHER" id="PTHR13789:SF318">
    <property type="entry name" value="GERANYLGERANYL DIPHOSPHATE REDUCTASE"/>
    <property type="match status" value="1"/>
</dbReference>
<dbReference type="AlphaFoldDB" id="A0A918KDL8"/>
<dbReference type="GO" id="GO:0004497">
    <property type="term" value="F:monooxygenase activity"/>
    <property type="evidence" value="ECO:0007669"/>
    <property type="project" value="UniProtKB-KW"/>
</dbReference>
<reference evidence="8" key="1">
    <citation type="journal article" date="2014" name="Int. J. Syst. Evol. Microbiol.">
        <title>Complete genome sequence of Corynebacterium casei LMG S-19264T (=DSM 44701T), isolated from a smear-ripened cheese.</title>
        <authorList>
            <consortium name="US DOE Joint Genome Institute (JGI-PGF)"/>
            <person name="Walter F."/>
            <person name="Albersmeier A."/>
            <person name="Kalinowski J."/>
            <person name="Ruckert C."/>
        </authorList>
    </citation>
    <scope>NUCLEOTIDE SEQUENCE</scope>
    <source>
        <strain evidence="8">JCM 4956</strain>
    </source>
</reference>
<feature type="domain" description="FAD-binding" evidence="7">
    <location>
        <begin position="11"/>
        <end position="348"/>
    </location>
</feature>
<dbReference type="SUPFAM" id="SSF54373">
    <property type="entry name" value="FAD-linked reductases, C-terminal domain"/>
    <property type="match status" value="1"/>
</dbReference>
<evidence type="ECO:0000259" key="7">
    <source>
        <dbReference type="Pfam" id="PF01494"/>
    </source>
</evidence>
<dbReference type="Pfam" id="PF01494">
    <property type="entry name" value="FAD_binding_3"/>
    <property type="match status" value="1"/>
</dbReference>